<feature type="binding site" evidence="10">
    <location>
        <position position="160"/>
    </location>
    <ligand>
        <name>Ca(2+)</name>
        <dbReference type="ChEBI" id="CHEBI:29108"/>
        <label>1</label>
    </ligand>
</feature>
<evidence type="ECO:0000256" key="4">
    <source>
        <dbReference type="ARBA" id="ARBA00022559"/>
    </source>
</evidence>
<dbReference type="Gene3D" id="1.10.520.10">
    <property type="match status" value="1"/>
</dbReference>
<feature type="binding site" evidence="10">
    <location>
        <position position="162"/>
    </location>
    <ligand>
        <name>Ca(2+)</name>
        <dbReference type="ChEBI" id="CHEBI:29108"/>
        <label>1</label>
    </ligand>
</feature>
<proteinExistence type="inferred from homology"/>
<dbReference type="Pfam" id="PF00141">
    <property type="entry name" value="peroxidase"/>
    <property type="match status" value="1"/>
</dbReference>
<dbReference type="GO" id="GO:0006979">
    <property type="term" value="P:response to oxidative stress"/>
    <property type="evidence" value="ECO:0007669"/>
    <property type="project" value="InterPro"/>
</dbReference>
<dbReference type="InterPro" id="IPR000823">
    <property type="entry name" value="Peroxidase_pln"/>
</dbReference>
<dbReference type="AlphaFoldDB" id="A0AAD8MN77"/>
<feature type="disulfide bond" evidence="12">
    <location>
        <begin position="139"/>
        <end position="159"/>
    </location>
</feature>
<dbReference type="GO" id="GO:0046872">
    <property type="term" value="F:metal ion binding"/>
    <property type="evidence" value="ECO:0007669"/>
    <property type="project" value="UniProtKB-KW"/>
</dbReference>
<evidence type="ECO:0000256" key="10">
    <source>
        <dbReference type="PIRSR" id="PIRSR600823-3"/>
    </source>
</evidence>
<feature type="domain" description="Plant heme peroxidase family profile" evidence="15">
    <location>
        <begin position="96"/>
        <end position="212"/>
    </location>
</feature>
<evidence type="ECO:0000256" key="13">
    <source>
        <dbReference type="RuleBase" id="RU004241"/>
    </source>
</evidence>
<dbReference type="PROSITE" id="PS50873">
    <property type="entry name" value="PEROXIDASE_4"/>
    <property type="match status" value="1"/>
</dbReference>
<evidence type="ECO:0000256" key="14">
    <source>
        <dbReference type="SAM" id="MobiDB-lite"/>
    </source>
</evidence>
<evidence type="ECO:0000259" key="15">
    <source>
        <dbReference type="PROSITE" id="PS50873"/>
    </source>
</evidence>
<keyword evidence="7" id="KW-0560">Oxidoreductase</keyword>
<comment type="similarity">
    <text evidence="13">Belongs to the peroxidase family.</text>
</comment>
<evidence type="ECO:0000256" key="2">
    <source>
        <dbReference type="ARBA" id="ARBA00001970"/>
    </source>
</evidence>
<feature type="active site" description="Proton acceptor" evidence="9">
    <location>
        <position position="137"/>
    </location>
</feature>
<comment type="catalytic activity">
    <reaction evidence="1">
        <text>2 a phenolic donor + H2O2 = 2 a phenolic radical donor + 2 H2O</text>
        <dbReference type="Rhea" id="RHEA:56136"/>
        <dbReference type="ChEBI" id="CHEBI:15377"/>
        <dbReference type="ChEBI" id="CHEBI:16240"/>
        <dbReference type="ChEBI" id="CHEBI:139520"/>
        <dbReference type="ChEBI" id="CHEBI:139521"/>
        <dbReference type="EC" id="1.11.1.7"/>
    </reaction>
</comment>
<organism evidence="16 17">
    <name type="scientific">Heracleum sosnowskyi</name>
    <dbReference type="NCBI Taxonomy" id="360622"/>
    <lineage>
        <taxon>Eukaryota</taxon>
        <taxon>Viridiplantae</taxon>
        <taxon>Streptophyta</taxon>
        <taxon>Embryophyta</taxon>
        <taxon>Tracheophyta</taxon>
        <taxon>Spermatophyta</taxon>
        <taxon>Magnoliopsida</taxon>
        <taxon>eudicotyledons</taxon>
        <taxon>Gunneridae</taxon>
        <taxon>Pentapetalae</taxon>
        <taxon>asterids</taxon>
        <taxon>campanulids</taxon>
        <taxon>Apiales</taxon>
        <taxon>Apiaceae</taxon>
        <taxon>Apioideae</taxon>
        <taxon>apioid superclade</taxon>
        <taxon>Tordylieae</taxon>
        <taxon>Tordyliinae</taxon>
        <taxon>Heracleum</taxon>
    </lineage>
</organism>
<accession>A0AAD8MN77</accession>
<keyword evidence="10" id="KW-0106">Calcium</keyword>
<protein>
    <recommendedName>
        <fullName evidence="3">peroxidase</fullName>
        <ecNumber evidence="3">1.11.1.7</ecNumber>
    </recommendedName>
</protein>
<feature type="binding site" evidence="10">
    <location>
        <position position="138"/>
    </location>
    <ligand>
        <name>Ca(2+)</name>
        <dbReference type="ChEBI" id="CHEBI:29108"/>
        <label>1</label>
    </ligand>
</feature>
<dbReference type="SUPFAM" id="SSF48113">
    <property type="entry name" value="Heme-dependent peroxidases"/>
    <property type="match status" value="1"/>
</dbReference>
<evidence type="ECO:0000256" key="3">
    <source>
        <dbReference type="ARBA" id="ARBA00012313"/>
    </source>
</evidence>
<evidence type="ECO:0000313" key="16">
    <source>
        <dbReference type="EMBL" id="KAK1382800.1"/>
    </source>
</evidence>
<gene>
    <name evidence="16" type="ORF">POM88_020535</name>
</gene>
<dbReference type="GO" id="GO:0140825">
    <property type="term" value="F:lactoperoxidase activity"/>
    <property type="evidence" value="ECO:0007669"/>
    <property type="project" value="UniProtKB-EC"/>
</dbReference>
<dbReference type="PRINTS" id="PR00461">
    <property type="entry name" value="PLPEROXIDASE"/>
</dbReference>
<dbReference type="InterPro" id="IPR010255">
    <property type="entry name" value="Haem_peroxidase_sf"/>
</dbReference>
<keyword evidence="12" id="KW-1015">Disulfide bond</keyword>
<sequence length="212" mass="23455">MTRDPCNDLSAGNGYSPSDDTVGDDGYGYSSKPHTYGSARHHRFDYQPNHLHHVSDYSVSRDSRFYDQMRPASKPGNYSTAMAIFAPLEILAAHSHLEDGFYSESYPSAEHIVWKAVSAAVRKDPSIPAAIIRLYFHDCFVRVRYNSLVSIYLPFKYNCDVSVLLKTTSSKNPSKQDSVANKGLRGLDVIDKVKAKVEAECPGTGANLNALS</sequence>
<keyword evidence="17" id="KW-1185">Reference proteome</keyword>
<keyword evidence="6 10" id="KW-0479">Metal-binding</keyword>
<dbReference type="Proteomes" id="UP001237642">
    <property type="component" value="Unassembled WGS sequence"/>
</dbReference>
<reference evidence="16" key="2">
    <citation type="submission" date="2023-05" db="EMBL/GenBank/DDBJ databases">
        <authorList>
            <person name="Schelkunov M.I."/>
        </authorList>
    </citation>
    <scope>NUCLEOTIDE SEQUENCE</scope>
    <source>
        <strain evidence="16">Hsosn_3</strain>
        <tissue evidence="16">Leaf</tissue>
    </source>
</reference>
<dbReference type="EMBL" id="JAUIZM010000005">
    <property type="protein sequence ID" value="KAK1382800.1"/>
    <property type="molecule type" value="Genomic_DNA"/>
</dbReference>
<evidence type="ECO:0000256" key="11">
    <source>
        <dbReference type="PIRSR" id="PIRSR600823-4"/>
    </source>
</evidence>
<evidence type="ECO:0000256" key="1">
    <source>
        <dbReference type="ARBA" id="ARBA00000189"/>
    </source>
</evidence>
<evidence type="ECO:0000313" key="17">
    <source>
        <dbReference type="Proteomes" id="UP001237642"/>
    </source>
</evidence>
<dbReference type="InterPro" id="IPR002016">
    <property type="entry name" value="Haem_peroxidase"/>
</dbReference>
<reference evidence="16" key="1">
    <citation type="submission" date="2023-02" db="EMBL/GenBank/DDBJ databases">
        <title>Genome of toxic invasive species Heracleum sosnowskyi carries increased number of genes despite the absence of recent whole-genome duplications.</title>
        <authorList>
            <person name="Schelkunov M."/>
            <person name="Shtratnikova V."/>
            <person name="Makarenko M."/>
            <person name="Klepikova A."/>
            <person name="Omelchenko D."/>
            <person name="Novikova G."/>
            <person name="Obukhova E."/>
            <person name="Bogdanov V."/>
            <person name="Penin A."/>
            <person name="Logacheva M."/>
        </authorList>
    </citation>
    <scope>NUCLEOTIDE SEQUENCE</scope>
    <source>
        <strain evidence="16">Hsosn_3</strain>
        <tissue evidence="16">Leaf</tissue>
    </source>
</reference>
<comment type="cofactor">
    <cofactor evidence="10">
        <name>Ca(2+)</name>
        <dbReference type="ChEBI" id="CHEBI:29108"/>
    </cofactor>
    <text evidence="10">Binds 2 calcium ions per subunit.</text>
</comment>
<feature type="site" description="Transition state stabilizer" evidence="11">
    <location>
        <position position="133"/>
    </location>
</feature>
<keyword evidence="4" id="KW-0575">Peroxidase</keyword>
<dbReference type="EC" id="1.11.1.7" evidence="3"/>
<comment type="caution">
    <text evidence="16">The sequence shown here is derived from an EMBL/GenBank/DDBJ whole genome shotgun (WGS) entry which is preliminary data.</text>
</comment>
<evidence type="ECO:0000256" key="6">
    <source>
        <dbReference type="ARBA" id="ARBA00022723"/>
    </source>
</evidence>
<name>A0AAD8MN77_9APIA</name>
<dbReference type="PANTHER" id="PTHR31388:SF5">
    <property type="entry name" value="PEROXIDASE"/>
    <property type="match status" value="1"/>
</dbReference>
<dbReference type="PANTHER" id="PTHR31388">
    <property type="entry name" value="PEROXIDASE 72-RELATED"/>
    <property type="match status" value="1"/>
</dbReference>
<evidence type="ECO:0000256" key="9">
    <source>
        <dbReference type="PIRSR" id="PIRSR600823-1"/>
    </source>
</evidence>
<keyword evidence="8" id="KW-0408">Iron</keyword>
<evidence type="ECO:0000256" key="5">
    <source>
        <dbReference type="ARBA" id="ARBA00022617"/>
    </source>
</evidence>
<evidence type="ECO:0000256" key="7">
    <source>
        <dbReference type="ARBA" id="ARBA00023002"/>
    </source>
</evidence>
<evidence type="ECO:0000256" key="8">
    <source>
        <dbReference type="ARBA" id="ARBA00023004"/>
    </source>
</evidence>
<evidence type="ECO:0000256" key="12">
    <source>
        <dbReference type="PIRSR" id="PIRSR600823-5"/>
    </source>
</evidence>
<comment type="cofactor">
    <cofactor evidence="2">
        <name>heme b</name>
        <dbReference type="ChEBI" id="CHEBI:60344"/>
    </cofactor>
</comment>
<feature type="region of interest" description="Disordered" evidence="14">
    <location>
        <begin position="1"/>
        <end position="32"/>
    </location>
</feature>
<keyword evidence="5" id="KW-0349">Heme</keyword>
<feature type="binding site" evidence="10">
    <location>
        <position position="141"/>
    </location>
    <ligand>
        <name>Ca(2+)</name>
        <dbReference type="ChEBI" id="CHEBI:29108"/>
        <label>1</label>
    </ligand>
</feature>
<dbReference type="GO" id="GO:0020037">
    <property type="term" value="F:heme binding"/>
    <property type="evidence" value="ECO:0007669"/>
    <property type="project" value="InterPro"/>
</dbReference>